<dbReference type="NCBIfam" id="TIGR04520">
    <property type="entry name" value="ECF_ATPase_1"/>
    <property type="match status" value="1"/>
</dbReference>
<dbReference type="PROSITE" id="PS00211">
    <property type="entry name" value="ABC_TRANSPORTER_1"/>
    <property type="match status" value="1"/>
</dbReference>
<evidence type="ECO:0000256" key="3">
    <source>
        <dbReference type="ARBA" id="ARBA00022448"/>
    </source>
</evidence>
<keyword evidence="3" id="KW-0813">Transport</keyword>
<keyword evidence="5" id="KW-0547">Nucleotide-binding</keyword>
<dbReference type="GO" id="GO:0043190">
    <property type="term" value="C:ATP-binding cassette (ABC) transporter complex"/>
    <property type="evidence" value="ECO:0007669"/>
    <property type="project" value="TreeGrafter"/>
</dbReference>
<dbReference type="KEGG" id="mgj:MGM1_3420"/>
<dbReference type="InterPro" id="IPR027417">
    <property type="entry name" value="P-loop_NTPase"/>
</dbReference>
<dbReference type="InterPro" id="IPR015856">
    <property type="entry name" value="ABC_transpr_CbiO/EcfA_su"/>
</dbReference>
<proteinExistence type="inferred from homology"/>
<evidence type="ECO:0000256" key="1">
    <source>
        <dbReference type="ARBA" id="ARBA00004236"/>
    </source>
</evidence>
<dbReference type="InterPro" id="IPR003439">
    <property type="entry name" value="ABC_transporter-like_ATP-bd"/>
</dbReference>
<dbReference type="SMART" id="SM00382">
    <property type="entry name" value="AAA"/>
    <property type="match status" value="1"/>
</dbReference>
<evidence type="ECO:0000256" key="2">
    <source>
        <dbReference type="ARBA" id="ARBA00005417"/>
    </source>
</evidence>
<dbReference type="Pfam" id="PF00005">
    <property type="entry name" value="ABC_tran"/>
    <property type="match status" value="1"/>
</dbReference>
<comment type="similarity">
    <text evidence="2">Belongs to the ABC transporter superfamily.</text>
</comment>
<evidence type="ECO:0000259" key="9">
    <source>
        <dbReference type="PROSITE" id="PS50893"/>
    </source>
</evidence>
<keyword evidence="11" id="KW-1185">Reference proteome</keyword>
<evidence type="ECO:0000256" key="4">
    <source>
        <dbReference type="ARBA" id="ARBA00022475"/>
    </source>
</evidence>
<dbReference type="GO" id="GO:0016887">
    <property type="term" value="F:ATP hydrolysis activity"/>
    <property type="evidence" value="ECO:0007669"/>
    <property type="project" value="InterPro"/>
</dbReference>
<accession>A0A097ST00</accession>
<dbReference type="GO" id="GO:0042626">
    <property type="term" value="F:ATPase-coupled transmembrane transporter activity"/>
    <property type="evidence" value="ECO:0007669"/>
    <property type="project" value="TreeGrafter"/>
</dbReference>
<dbReference type="GO" id="GO:0005524">
    <property type="term" value="F:ATP binding"/>
    <property type="evidence" value="ECO:0007669"/>
    <property type="project" value="UniProtKB-KW"/>
</dbReference>
<evidence type="ECO:0000256" key="6">
    <source>
        <dbReference type="ARBA" id="ARBA00022840"/>
    </source>
</evidence>
<evidence type="ECO:0000256" key="5">
    <source>
        <dbReference type="ARBA" id="ARBA00022741"/>
    </source>
</evidence>
<dbReference type="FunFam" id="3.40.50.300:FF:000224">
    <property type="entry name" value="Energy-coupling factor transporter ATP-binding protein EcfA"/>
    <property type="match status" value="1"/>
</dbReference>
<dbReference type="EMBL" id="CP007711">
    <property type="protein sequence ID" value="AIV03714.1"/>
    <property type="molecule type" value="Genomic_DNA"/>
</dbReference>
<organism evidence="10 11">
    <name type="scientific">Candidatus Malacoplasma girerdii</name>
    <dbReference type="NCBI Taxonomy" id="1318617"/>
    <lineage>
        <taxon>Bacteria</taxon>
        <taxon>Bacillati</taxon>
        <taxon>Mycoplasmatota</taxon>
        <taxon>Mycoplasmoidales</taxon>
        <taxon>Mycoplasmoidaceae</taxon>
        <taxon>Malacoplasma</taxon>
    </lineage>
</organism>
<dbReference type="STRING" id="1318617.MGM1_3420"/>
<evidence type="ECO:0000256" key="8">
    <source>
        <dbReference type="ARBA" id="ARBA00023136"/>
    </source>
</evidence>
<dbReference type="PANTHER" id="PTHR43553:SF24">
    <property type="entry name" value="ENERGY-COUPLING FACTOR TRANSPORTER ATP-BINDING PROTEIN ECFA1"/>
    <property type="match status" value="1"/>
</dbReference>
<keyword evidence="8" id="KW-0472">Membrane</keyword>
<gene>
    <name evidence="10" type="ORF">MGM1_3420</name>
</gene>
<dbReference type="PANTHER" id="PTHR43553">
    <property type="entry name" value="HEAVY METAL TRANSPORTER"/>
    <property type="match status" value="1"/>
</dbReference>
<dbReference type="PROSITE" id="PS50893">
    <property type="entry name" value="ABC_TRANSPORTER_2"/>
    <property type="match status" value="1"/>
</dbReference>
<dbReference type="NCBIfam" id="NF010167">
    <property type="entry name" value="PRK13648.1"/>
    <property type="match status" value="1"/>
</dbReference>
<dbReference type="InterPro" id="IPR050095">
    <property type="entry name" value="ECF_ABC_transporter_ATP-bd"/>
</dbReference>
<evidence type="ECO:0000313" key="11">
    <source>
        <dbReference type="Proteomes" id="UP000030066"/>
    </source>
</evidence>
<sequence length="282" mass="31491">MSDNKQVKSIIPAVQFKDVVFGYDRTNPTPTVKGVSFILPAGKYICVVGGNGSGKSTISKLLAGLLKPWSGSIYVFGIEQTKYNIKQIRNNIGIVFQNPDNQFIGLTTEDDIAFGLENHKINSTKMFNIIENAASIVNVKHLLGFNASRLSGGQKQRVAIASVLALNPKIIIFDESTSMLDPTAKKEMMDLMVLLREKYHKTIISITHNMEEILKADYVLVIKNGEVQKFDTPFNIFENEAFLANNNLNLPFNLELSKQLKALDDNINLTLNEEKLIEQIIK</sequence>
<name>A0A097ST00_9BACT</name>
<dbReference type="InterPro" id="IPR017871">
    <property type="entry name" value="ABC_transporter-like_CS"/>
</dbReference>
<dbReference type="CDD" id="cd03225">
    <property type="entry name" value="ABC_cobalt_CbiO_domain1"/>
    <property type="match status" value="1"/>
</dbReference>
<dbReference type="eggNOG" id="COG1122">
    <property type="taxonomic scope" value="Bacteria"/>
</dbReference>
<evidence type="ECO:0000313" key="10">
    <source>
        <dbReference type="EMBL" id="AIV03714.1"/>
    </source>
</evidence>
<dbReference type="HOGENOM" id="CLU_000604_1_22_14"/>
<protein>
    <submittedName>
        <fullName evidence="10">ABC-type cobalt transport system ATPase</fullName>
    </submittedName>
</protein>
<keyword evidence="4" id="KW-1003">Cell membrane</keyword>
<dbReference type="Proteomes" id="UP000030066">
    <property type="component" value="Chromosome"/>
</dbReference>
<keyword evidence="6" id="KW-0067">ATP-binding</keyword>
<comment type="subcellular location">
    <subcellularLocation>
        <location evidence="1">Cell membrane</location>
    </subcellularLocation>
</comment>
<dbReference type="InterPro" id="IPR030947">
    <property type="entry name" value="EcfA_1"/>
</dbReference>
<feature type="domain" description="ABC transporter" evidence="9">
    <location>
        <begin position="14"/>
        <end position="249"/>
    </location>
</feature>
<dbReference type="SUPFAM" id="SSF52540">
    <property type="entry name" value="P-loop containing nucleoside triphosphate hydrolases"/>
    <property type="match status" value="1"/>
</dbReference>
<dbReference type="InterPro" id="IPR003593">
    <property type="entry name" value="AAA+_ATPase"/>
</dbReference>
<keyword evidence="7" id="KW-1278">Translocase</keyword>
<dbReference type="AlphaFoldDB" id="A0A097ST00"/>
<reference evidence="10 11" key="1">
    <citation type="journal article" date="2014" name="PLoS ONE">
        <title>An emerging Mycoplasma associated with trichomoniasis, vaginal infection and disease.</title>
        <authorList>
            <consortium name="Vaginal Microbiome Consortium"/>
            <person name="Fettweis J.M."/>
            <person name="Serrano M.G."/>
            <person name="Huang B."/>
            <person name="Brooks J.P."/>
            <person name="Glascock A.L."/>
            <person name="Sheth N.U."/>
            <person name="Strauss J.F.III."/>
            <person name="Jefferson K.K."/>
            <person name="Buck G.A."/>
        </authorList>
    </citation>
    <scope>NUCLEOTIDE SEQUENCE [LARGE SCALE GENOMIC DNA]</scope>
    <source>
        <strain evidence="10 11">VCU_M1</strain>
    </source>
</reference>
<dbReference type="Gene3D" id="3.40.50.300">
    <property type="entry name" value="P-loop containing nucleotide triphosphate hydrolases"/>
    <property type="match status" value="1"/>
</dbReference>
<evidence type="ECO:0000256" key="7">
    <source>
        <dbReference type="ARBA" id="ARBA00022967"/>
    </source>
</evidence>